<dbReference type="PANTHER" id="PTHR23017">
    <property type="entry name" value="SERPENTINE RECEPTOR, CLASS X"/>
    <property type="match status" value="1"/>
</dbReference>
<evidence type="ECO:0000259" key="2">
    <source>
        <dbReference type="Pfam" id="PF10328"/>
    </source>
</evidence>
<feature type="domain" description="7TM GPCR serpentine receptor class x (Srx)" evidence="2">
    <location>
        <begin position="1"/>
        <end position="126"/>
    </location>
</feature>
<evidence type="ECO:0000256" key="1">
    <source>
        <dbReference type="SAM" id="Phobius"/>
    </source>
</evidence>
<dbReference type="PANTHER" id="PTHR23017:SF44">
    <property type="entry name" value="G-PROTEIN COUPLED RECEPTORS FAMILY 1 PROFILE DOMAIN-CONTAINING PROTEIN"/>
    <property type="match status" value="1"/>
</dbReference>
<reference evidence="4" key="1">
    <citation type="submission" date="2010-08" db="EMBL/GenBank/DDBJ databases">
        <authorList>
            <consortium name="Caenorhabditis japonica Sequencing Consortium"/>
            <person name="Wilson R.K."/>
        </authorList>
    </citation>
    <scope>NUCLEOTIDE SEQUENCE [LARGE SCALE GENOMIC DNA]</scope>
    <source>
        <strain evidence="4">DF5081</strain>
    </source>
</reference>
<dbReference type="Proteomes" id="UP000005237">
    <property type="component" value="Unassembled WGS sequence"/>
</dbReference>
<accession>A0A8R1HHT5</accession>
<keyword evidence="1" id="KW-1133">Transmembrane helix</keyword>
<keyword evidence="1" id="KW-0472">Membrane</keyword>
<dbReference type="AlphaFoldDB" id="A0A8R1HHT5"/>
<evidence type="ECO:0000313" key="3">
    <source>
        <dbReference type="EnsemblMetazoa" id="CJA02021b.1"/>
    </source>
</evidence>
<dbReference type="InterPro" id="IPR019430">
    <property type="entry name" value="7TM_GPCR_serpentine_rcpt_Srx"/>
</dbReference>
<protein>
    <submittedName>
        <fullName evidence="3">7TM_GPCR_Srx domain-containing protein</fullName>
    </submittedName>
</protein>
<dbReference type="Pfam" id="PF10328">
    <property type="entry name" value="7TM_GPCR_Srx"/>
    <property type="match status" value="1"/>
</dbReference>
<evidence type="ECO:0000313" key="4">
    <source>
        <dbReference type="Proteomes" id="UP000005237"/>
    </source>
</evidence>
<keyword evidence="4" id="KW-1185">Reference proteome</keyword>
<dbReference type="SUPFAM" id="SSF81321">
    <property type="entry name" value="Family A G protein-coupled receptor-like"/>
    <property type="match status" value="1"/>
</dbReference>
<keyword evidence="1" id="KW-0812">Transmembrane</keyword>
<organism evidence="3 4">
    <name type="scientific">Caenorhabditis japonica</name>
    <dbReference type="NCBI Taxonomy" id="281687"/>
    <lineage>
        <taxon>Eukaryota</taxon>
        <taxon>Metazoa</taxon>
        <taxon>Ecdysozoa</taxon>
        <taxon>Nematoda</taxon>
        <taxon>Chromadorea</taxon>
        <taxon>Rhabditida</taxon>
        <taxon>Rhabditina</taxon>
        <taxon>Rhabditomorpha</taxon>
        <taxon>Rhabditoidea</taxon>
        <taxon>Rhabditidae</taxon>
        <taxon>Peloderinae</taxon>
        <taxon>Caenorhabditis</taxon>
    </lineage>
</organism>
<reference evidence="3" key="2">
    <citation type="submission" date="2022-06" db="UniProtKB">
        <authorList>
            <consortium name="EnsemblMetazoa"/>
        </authorList>
    </citation>
    <scope>IDENTIFICATION</scope>
    <source>
        <strain evidence="3">DF5081</strain>
    </source>
</reference>
<feature type="transmembrane region" description="Helical" evidence="1">
    <location>
        <begin position="72"/>
        <end position="93"/>
    </location>
</feature>
<sequence length="147" mass="17211">MYYEDEIWMFWIDETDPTCVTWSWILDYAKNLSCAVFNCSLDVVTIVKLQYTRRRIKSFQRSQTIRKREIDFVKQTFVQGITALVANGVYYLASGLSQNMYITFMLTTFLWGSFTVTDGMTILIYNSEIQNSVLRRKNKTLALTTTT</sequence>
<name>A0A8R1HHT5_CAEJA</name>
<feature type="transmembrane region" description="Helical" evidence="1">
    <location>
        <begin position="99"/>
        <end position="125"/>
    </location>
</feature>
<dbReference type="EnsemblMetazoa" id="CJA02021b.1">
    <property type="protein sequence ID" value="CJA02021b.1"/>
    <property type="gene ID" value="WBGene00121225"/>
</dbReference>
<proteinExistence type="predicted"/>